<proteinExistence type="predicted"/>
<organism evidence="1 2">
    <name type="scientific">Arthrobacter phage Bodacious</name>
    <dbReference type="NCBI Taxonomy" id="2488954"/>
    <lineage>
        <taxon>Viruses</taxon>
        <taxon>Duplodnaviria</taxon>
        <taxon>Heunggongvirae</taxon>
        <taxon>Uroviricota</taxon>
        <taxon>Caudoviricetes</taxon>
        <taxon>Korravirus</taxon>
        <taxon>Korravirus drrobert</taxon>
    </lineage>
</organism>
<name>A0A3G8FVV1_9CAUD</name>
<protein>
    <submittedName>
        <fullName evidence="1">Uncharacterized protein</fullName>
    </submittedName>
</protein>
<sequence length="79" mass="8808">MNTHYTATVDISKVSRETGTSEYNSTTRRNETKPGARVVEEVMRVTLRDESLPALVRKVTAIMEVNVPTPAMVEAREGE</sequence>
<dbReference type="Proteomes" id="UP000277897">
    <property type="component" value="Segment"/>
</dbReference>
<accession>A0A3G8FVV1</accession>
<evidence type="ECO:0000313" key="1">
    <source>
        <dbReference type="EMBL" id="AZF98292.1"/>
    </source>
</evidence>
<dbReference type="EMBL" id="MK112531">
    <property type="protein sequence ID" value="AZF98292.1"/>
    <property type="molecule type" value="Genomic_DNA"/>
</dbReference>
<evidence type="ECO:0000313" key="2">
    <source>
        <dbReference type="Proteomes" id="UP000277897"/>
    </source>
</evidence>
<reference evidence="1 2" key="1">
    <citation type="submission" date="2018-10" db="EMBL/GenBank/DDBJ databases">
        <authorList>
            <person name="Aull H.G."/>
            <person name="Zack K."/>
            <person name="Garlena R.A."/>
            <person name="Russell D.A."/>
            <person name="Pope W.H."/>
            <person name="Jacobs-Sera D."/>
            <person name="Hatfull G.F."/>
        </authorList>
    </citation>
    <scope>NUCLEOTIDE SEQUENCE [LARGE SCALE GENOMIC DNA]</scope>
</reference>
<gene>
    <name evidence="1" type="primary">36</name>
    <name evidence="1" type="ORF">SEA_BODACIOUS_36</name>
</gene>